<dbReference type="RefSeq" id="WP_101266167.1">
    <property type="nucleotide sequence ID" value="NZ_NWTK01000005.1"/>
</dbReference>
<protein>
    <recommendedName>
        <fullName evidence="3">Alpha/beta hydrolase</fullName>
    </recommendedName>
</protein>
<organism evidence="1 2">
    <name type="scientific">Thalassospira marina</name>
    <dbReference type="NCBI Taxonomy" id="2048283"/>
    <lineage>
        <taxon>Bacteria</taxon>
        <taxon>Pseudomonadati</taxon>
        <taxon>Pseudomonadota</taxon>
        <taxon>Alphaproteobacteria</taxon>
        <taxon>Rhodospirillales</taxon>
        <taxon>Thalassospiraceae</taxon>
        <taxon>Thalassospira</taxon>
    </lineage>
</organism>
<dbReference type="OrthoDB" id="9804993at2"/>
<evidence type="ECO:0008006" key="3">
    <source>
        <dbReference type="Google" id="ProtNLM"/>
    </source>
</evidence>
<comment type="caution">
    <text evidence="1">The sequence shown here is derived from an EMBL/GenBank/DDBJ whole genome shotgun (WGS) entry which is preliminary data.</text>
</comment>
<accession>A0A2N3KVA0</accession>
<dbReference type="EMBL" id="NWTK01000005">
    <property type="protein sequence ID" value="PKR54495.1"/>
    <property type="molecule type" value="Genomic_DNA"/>
</dbReference>
<evidence type="ECO:0000313" key="2">
    <source>
        <dbReference type="Proteomes" id="UP000233597"/>
    </source>
</evidence>
<evidence type="ECO:0000313" key="1">
    <source>
        <dbReference type="EMBL" id="PKR54495.1"/>
    </source>
</evidence>
<dbReference type="Pfam" id="PF06821">
    <property type="entry name" value="Ser_hydrolase"/>
    <property type="match status" value="1"/>
</dbReference>
<dbReference type="Proteomes" id="UP000233597">
    <property type="component" value="Unassembled WGS sequence"/>
</dbReference>
<dbReference type="PANTHER" id="PTHR15394:SF3">
    <property type="entry name" value="SERINE HYDROLASE RBBP9"/>
    <property type="match status" value="1"/>
</dbReference>
<dbReference type="InterPro" id="IPR029058">
    <property type="entry name" value="AB_hydrolase_fold"/>
</dbReference>
<dbReference type="PANTHER" id="PTHR15394">
    <property type="entry name" value="SERINE HYDROLASE RBBP9"/>
    <property type="match status" value="1"/>
</dbReference>
<sequence length="196" mass="21295">MANQPADVRVIVLHGAHGGPDTNWFPWLHAELENRGIEVIRPTFPTPEGQSLSAWMTVYDETIKSLPEKPTILVGHSLGSAMTLRVVEQATKPFVGTFITSAFVGALGLPDYDPINQSFFDDPFDWAGICARKGAAHGSWAGDDDPYVPLERSQQVADLLQTSLEVIPGGGHLNRETGFNAFPQVRDTILAACKQA</sequence>
<dbReference type="InterPro" id="IPR010662">
    <property type="entry name" value="RBBP9/YdeN"/>
</dbReference>
<dbReference type="SUPFAM" id="SSF53474">
    <property type="entry name" value="alpha/beta-Hydrolases"/>
    <property type="match status" value="1"/>
</dbReference>
<dbReference type="AlphaFoldDB" id="A0A2N3KVA0"/>
<name>A0A2N3KVA0_9PROT</name>
<proteinExistence type="predicted"/>
<dbReference type="Gene3D" id="3.40.50.1820">
    <property type="entry name" value="alpha/beta hydrolase"/>
    <property type="match status" value="1"/>
</dbReference>
<gene>
    <name evidence="1" type="ORF">COO20_10255</name>
</gene>
<dbReference type="GO" id="GO:0016787">
    <property type="term" value="F:hydrolase activity"/>
    <property type="evidence" value="ECO:0007669"/>
    <property type="project" value="InterPro"/>
</dbReference>
<reference evidence="1 2" key="1">
    <citation type="submission" date="2017-09" db="EMBL/GenBank/DDBJ databases">
        <title>Biodiversity and function of Thalassospira species in the particle-attached aromatic-hydrocarbon-degrading consortia from the surface seawater of the South China Sea.</title>
        <authorList>
            <person name="Dong C."/>
            <person name="Liu R."/>
            <person name="Shao Z."/>
        </authorList>
    </citation>
    <scope>NUCLEOTIDE SEQUENCE [LARGE SCALE GENOMIC DNA]</scope>
    <source>
        <strain evidence="1 2">CSC1P2</strain>
    </source>
</reference>